<evidence type="ECO:0000313" key="2">
    <source>
        <dbReference type="Proteomes" id="UP001199525"/>
    </source>
</evidence>
<dbReference type="EMBL" id="JAIVFQ010000023">
    <property type="protein sequence ID" value="MCC5600853.1"/>
    <property type="molecule type" value="Genomic_DNA"/>
</dbReference>
<proteinExistence type="predicted"/>
<protein>
    <submittedName>
        <fullName evidence="1">Uncharacterized protein</fullName>
    </submittedName>
</protein>
<evidence type="ECO:0000313" key="1">
    <source>
        <dbReference type="EMBL" id="MCC5600853.1"/>
    </source>
</evidence>
<keyword evidence="2" id="KW-1185">Reference proteome</keyword>
<dbReference type="Proteomes" id="UP001199525">
    <property type="component" value="Unassembled WGS sequence"/>
</dbReference>
<reference evidence="1 2" key="1">
    <citation type="journal article" date="2021" name="Microorganisms">
        <title>Genome Evolution of Filamentous Cyanobacterium Nostoc Species: From Facultative Symbiosis to Free Living.</title>
        <authorList>
            <person name="Huo D."/>
            <person name="Li H."/>
            <person name="Cai F."/>
            <person name="Guo X."/>
            <person name="Qiao Z."/>
            <person name="Wang W."/>
            <person name="Yu G."/>
            <person name="Li R."/>
        </authorList>
    </citation>
    <scope>NUCLEOTIDE SEQUENCE [LARGE SCALE GENOMIC DNA]</scope>
    <source>
        <strain evidence="1 2">CHAB 5714</strain>
    </source>
</reference>
<name>A0ABS8IAQ4_9NOSO</name>
<dbReference type="RefSeq" id="WP_229485912.1">
    <property type="nucleotide sequence ID" value="NZ_JAIVFQ010000023.1"/>
</dbReference>
<sequence>MMKEWRNRLFDSQKRETDSHLIELPLSVAEGTRILGICHRTWKRWHELAMSVPEYKQQHIEMVEKISDANSAPPIVRYQVWVTGKIGEIFTNLPHGITKKWIVQDCLQKTLKEFTVEQYQREQSQVPKSE</sequence>
<accession>A0ABS8IAQ4</accession>
<gene>
    <name evidence="1" type="ORF">LC586_16905</name>
</gene>
<comment type="caution">
    <text evidence="1">The sequence shown here is derived from an EMBL/GenBank/DDBJ whole genome shotgun (WGS) entry which is preliminary data.</text>
</comment>
<organism evidence="1 2">
    <name type="scientific">Nostoc favosum CHAB5714</name>
    <dbReference type="NCBI Taxonomy" id="2780399"/>
    <lineage>
        <taxon>Bacteria</taxon>
        <taxon>Bacillati</taxon>
        <taxon>Cyanobacteriota</taxon>
        <taxon>Cyanophyceae</taxon>
        <taxon>Nostocales</taxon>
        <taxon>Nostocaceae</taxon>
        <taxon>Nostoc</taxon>
        <taxon>Nostoc favosum</taxon>
    </lineage>
</organism>